<dbReference type="PANTHER" id="PTHR11096:SF0">
    <property type="entry name" value="RNA 3'-TERMINAL PHOSPHATE CYCLASE"/>
    <property type="match status" value="1"/>
</dbReference>
<feature type="domain" description="RNA 3'-terminal phosphate cyclase" evidence="7">
    <location>
        <begin position="9"/>
        <end position="328"/>
    </location>
</feature>
<dbReference type="Gene3D" id="3.30.360.20">
    <property type="entry name" value="RNA 3'-terminal phosphate cyclase, insert domain"/>
    <property type="match status" value="1"/>
</dbReference>
<dbReference type="InterPro" id="IPR037136">
    <property type="entry name" value="RNA3'_phos_cyclase_dom_sf"/>
</dbReference>
<keyword evidence="3 5" id="KW-0547">Nucleotide-binding</keyword>
<comment type="catalytic activity">
    <reaction evidence="4 5">
        <text>a 3'-end 3'-phospho-ribonucleotide-RNA + ATP = a 3'-end 2',3'-cyclophospho-ribonucleotide-RNA + AMP + diphosphate</text>
        <dbReference type="Rhea" id="RHEA:23976"/>
        <dbReference type="Rhea" id="RHEA-COMP:10463"/>
        <dbReference type="Rhea" id="RHEA-COMP:10464"/>
        <dbReference type="ChEBI" id="CHEBI:30616"/>
        <dbReference type="ChEBI" id="CHEBI:33019"/>
        <dbReference type="ChEBI" id="CHEBI:83062"/>
        <dbReference type="ChEBI" id="CHEBI:83064"/>
        <dbReference type="ChEBI" id="CHEBI:456215"/>
        <dbReference type="EC" id="6.5.1.4"/>
    </reaction>
</comment>
<dbReference type="Pfam" id="PF01137">
    <property type="entry name" value="RTC"/>
    <property type="match status" value="1"/>
</dbReference>
<dbReference type="EC" id="6.5.1.4" evidence="5 6"/>
<dbReference type="InterPro" id="IPR017770">
    <property type="entry name" value="RNA3'_term_phos_cyc_type_1"/>
</dbReference>
<evidence type="ECO:0000313" key="9">
    <source>
        <dbReference type="EMBL" id="NNF07919.1"/>
    </source>
</evidence>
<evidence type="ECO:0000256" key="1">
    <source>
        <dbReference type="ARBA" id="ARBA00009206"/>
    </source>
</evidence>
<feature type="binding site" evidence="5">
    <location>
        <begin position="286"/>
        <end position="290"/>
    </location>
    <ligand>
        <name>ATP</name>
        <dbReference type="ChEBI" id="CHEBI:30616"/>
    </ligand>
</feature>
<keyword evidence="2 5" id="KW-0436">Ligase</keyword>
<dbReference type="Proteomes" id="UP000547674">
    <property type="component" value="Unassembled WGS sequence"/>
</dbReference>
<dbReference type="NCBIfam" id="TIGR03399">
    <property type="entry name" value="RNA_3prim_cycl"/>
    <property type="match status" value="1"/>
</dbReference>
<dbReference type="InterPro" id="IPR036553">
    <property type="entry name" value="RPTC_insert"/>
</dbReference>
<accession>A0A7Y2E9W3</accession>
<evidence type="ECO:0000259" key="8">
    <source>
        <dbReference type="Pfam" id="PF05189"/>
    </source>
</evidence>
<evidence type="ECO:0000313" key="10">
    <source>
        <dbReference type="Proteomes" id="UP000547674"/>
    </source>
</evidence>
<reference evidence="9 10" key="1">
    <citation type="submission" date="2020-03" db="EMBL/GenBank/DDBJ databases">
        <title>Metabolic flexibility allows generalist bacteria to become dominant in a frequently disturbed ecosystem.</title>
        <authorList>
            <person name="Chen Y.-J."/>
            <person name="Leung P.M."/>
            <person name="Bay S.K."/>
            <person name="Hugenholtz P."/>
            <person name="Kessler A.J."/>
            <person name="Shelley G."/>
            <person name="Waite D.W."/>
            <person name="Cook P.L."/>
            <person name="Greening C."/>
        </authorList>
    </citation>
    <scope>NUCLEOTIDE SEQUENCE [LARGE SCALE GENOMIC DNA]</scope>
    <source>
        <strain evidence="9">SS_bin_28</strain>
    </source>
</reference>
<comment type="function">
    <text evidence="5">Catalyzes the conversion of 3'-phosphate to a 2',3'-cyclic phosphodiester at the end of RNA. The mechanism of action of the enzyme occurs in 3 steps: (A) adenylation of the enzyme by ATP; (B) transfer of adenylate to an RNA-N3'P to produce RNA-N3'PP5'A; (C) and attack of the adjacent 2'-hydroxyl on the 3'-phosphorus in the diester linkage to produce the cyclic end product. The biological role of this enzyme is unknown but it is likely to function in some aspects of cellular RNA processing.</text>
</comment>
<evidence type="ECO:0000256" key="5">
    <source>
        <dbReference type="HAMAP-Rule" id="MF_00200"/>
    </source>
</evidence>
<keyword evidence="5" id="KW-0963">Cytoplasm</keyword>
<organism evidence="9 10">
    <name type="scientific">Eiseniibacteriota bacterium</name>
    <dbReference type="NCBI Taxonomy" id="2212470"/>
    <lineage>
        <taxon>Bacteria</taxon>
        <taxon>Candidatus Eiseniibacteriota</taxon>
    </lineage>
</organism>
<evidence type="ECO:0000256" key="4">
    <source>
        <dbReference type="ARBA" id="ARBA00024481"/>
    </source>
</evidence>
<dbReference type="SUPFAM" id="SSF55205">
    <property type="entry name" value="EPT/RTPC-like"/>
    <property type="match status" value="2"/>
</dbReference>
<dbReference type="NCBIfam" id="NF003246">
    <property type="entry name" value="PRK04204.1-2"/>
    <property type="match status" value="1"/>
</dbReference>
<dbReference type="Gene3D" id="3.65.10.20">
    <property type="entry name" value="RNA 3'-terminal phosphate cyclase domain"/>
    <property type="match status" value="1"/>
</dbReference>
<dbReference type="GO" id="GO:0005524">
    <property type="term" value="F:ATP binding"/>
    <property type="evidence" value="ECO:0007669"/>
    <property type="project" value="UniProtKB-KW"/>
</dbReference>
<proteinExistence type="inferred from homology"/>
<gene>
    <name evidence="5" type="primary">rtcA</name>
    <name evidence="9" type="ORF">HKN21_14235</name>
</gene>
<comment type="similarity">
    <text evidence="1 5">Belongs to the RNA 3'-terminal cyclase family. Type 1 subfamily.</text>
</comment>
<comment type="subcellular location">
    <subcellularLocation>
        <location evidence="5">Cytoplasm</location>
    </subcellularLocation>
</comment>
<dbReference type="InterPro" id="IPR023797">
    <property type="entry name" value="RNA3'_phos_cyclase_dom"/>
</dbReference>
<evidence type="ECO:0000256" key="6">
    <source>
        <dbReference type="NCBIfam" id="TIGR03399"/>
    </source>
</evidence>
<evidence type="ECO:0000259" key="7">
    <source>
        <dbReference type="Pfam" id="PF01137"/>
    </source>
</evidence>
<feature type="domain" description="RNA 3'-terminal phosphate cyclase insert" evidence="8">
    <location>
        <begin position="180"/>
        <end position="277"/>
    </location>
</feature>
<dbReference type="InterPro" id="IPR013792">
    <property type="entry name" value="RNA3'P_cycl/enolpyr_Trfase_a/b"/>
</dbReference>
<dbReference type="AlphaFoldDB" id="A0A7Y2E9W3"/>
<keyword evidence="5" id="KW-0067">ATP-binding</keyword>
<feature type="active site" description="Tele-AMP-histidine intermediate" evidence="5">
    <location>
        <position position="311"/>
    </location>
</feature>
<dbReference type="PIRSF" id="PIRSF005378">
    <property type="entry name" value="RNA3'_term_phos_cycl_euk"/>
    <property type="match status" value="1"/>
</dbReference>
<comment type="caution">
    <text evidence="9">The sequence shown here is derived from an EMBL/GenBank/DDBJ whole genome shotgun (WGS) entry which is preliminary data.</text>
</comment>
<feature type="binding site" evidence="5">
    <location>
        <position position="100"/>
    </location>
    <ligand>
        <name>ATP</name>
        <dbReference type="ChEBI" id="CHEBI:30616"/>
    </ligand>
</feature>
<dbReference type="HAMAP" id="MF_00200">
    <property type="entry name" value="RTC"/>
    <property type="match status" value="1"/>
</dbReference>
<dbReference type="PANTHER" id="PTHR11096">
    <property type="entry name" value="RNA 3' TERMINAL PHOSPHATE CYCLASE"/>
    <property type="match status" value="1"/>
</dbReference>
<dbReference type="GO" id="GO:0005737">
    <property type="term" value="C:cytoplasm"/>
    <property type="evidence" value="ECO:0007669"/>
    <property type="project" value="UniProtKB-SubCell"/>
</dbReference>
<dbReference type="Pfam" id="PF05189">
    <property type="entry name" value="RTC_insert"/>
    <property type="match status" value="1"/>
</dbReference>
<protein>
    <recommendedName>
        <fullName evidence="5 6">RNA 3'-terminal phosphate cyclase</fullName>
        <shortName evidence="5">RNA cyclase</shortName>
        <shortName evidence="5">RNA-3'-phosphate cyclase</shortName>
        <ecNumber evidence="5 6">6.5.1.4</ecNumber>
    </recommendedName>
</protein>
<dbReference type="GO" id="GO:0003963">
    <property type="term" value="F:RNA-3'-phosphate cyclase activity"/>
    <property type="evidence" value="ECO:0007669"/>
    <property type="project" value="UniProtKB-UniRule"/>
</dbReference>
<dbReference type="EMBL" id="JABDJR010000573">
    <property type="protein sequence ID" value="NNF07919.1"/>
    <property type="molecule type" value="Genomic_DNA"/>
</dbReference>
<dbReference type="SUPFAM" id="SSF52913">
    <property type="entry name" value="RNA 3'-terminal phosphate cyclase, RPTC, insert domain"/>
    <property type="match status" value="1"/>
</dbReference>
<dbReference type="InterPro" id="IPR013791">
    <property type="entry name" value="RNA3'-term_phos_cycl_insert"/>
</dbReference>
<dbReference type="InterPro" id="IPR000228">
    <property type="entry name" value="RNA3'_term_phos_cyc"/>
</dbReference>
<evidence type="ECO:0000256" key="3">
    <source>
        <dbReference type="ARBA" id="ARBA00022741"/>
    </source>
</evidence>
<name>A0A7Y2E9W3_UNCEI</name>
<dbReference type="GO" id="GO:0006396">
    <property type="term" value="P:RNA processing"/>
    <property type="evidence" value="ECO:0007669"/>
    <property type="project" value="UniProtKB-UniRule"/>
</dbReference>
<evidence type="ECO:0000256" key="2">
    <source>
        <dbReference type="ARBA" id="ARBA00022598"/>
    </source>
</evidence>
<sequence length="344" mass="37069">MLEIDGAFGEGGGQVLRSSVALAMITGQPFRIFNIRGGRSKPGLMRQHLAGLNAAATICQAKTRGLELRSREVTFQPGSVTAGDYTFKIGSAGSVCLVLQTILPALLTAKDVSRVAIEGGTHVPFAPTYEFLDQVYFPVLESMGARIDRKLVRPGFMPAGGGRIEVEIHPVLELDPLELVDRGTLSQIEITAAVSGIPVIVAEREIEAVREVLDQQVSPEMIESQVVQLPRQFGPGNAVHTKVESASGLAMFTGLGQRGVRAETVGKRLGKVVRRYLSSSAPVGPHLADQLLLPLAMAGKGKFVTRKPSEHTATNMKVIETFLPLQFRTRELEDEDVQIEVVGL</sequence>